<feature type="transmembrane region" description="Helical" evidence="6">
    <location>
        <begin position="38"/>
        <end position="59"/>
    </location>
</feature>
<accession>A0A1C7DEX4</accession>
<keyword evidence="3 6" id="KW-0812">Transmembrane</keyword>
<reference evidence="8" key="3">
    <citation type="submission" date="2016-10" db="EMBL/GenBank/DDBJ databases">
        <authorList>
            <person name="See-Too W.S."/>
        </authorList>
    </citation>
    <scope>NUCLEOTIDE SEQUENCE</scope>
    <source>
        <strain evidence="8">DSM 14505</strain>
    </source>
</reference>
<evidence type="ECO:0000256" key="2">
    <source>
        <dbReference type="ARBA" id="ARBA00022475"/>
    </source>
</evidence>
<sequence>MDQTTLILALLPIIIIQFALMIFALVDLIKNPNPYGPKWMWGALIVVINIIGPLLYFVIGRRNY</sequence>
<dbReference type="RefSeq" id="WP_006829044.1">
    <property type="nucleotide sequence ID" value="NZ_AJYB01000014.1"/>
</dbReference>
<dbReference type="Proteomes" id="UP000004725">
    <property type="component" value="Unassembled WGS sequence"/>
</dbReference>
<dbReference type="GO" id="GO:0005886">
    <property type="term" value="C:plasma membrane"/>
    <property type="evidence" value="ECO:0007669"/>
    <property type="project" value="UniProtKB-SubCell"/>
</dbReference>
<dbReference type="AlphaFoldDB" id="A0A1C7DEX4"/>
<dbReference type="eggNOG" id="ENOG50336UW">
    <property type="taxonomic scope" value="Bacteria"/>
</dbReference>
<evidence type="ECO:0000256" key="1">
    <source>
        <dbReference type="ARBA" id="ARBA00004651"/>
    </source>
</evidence>
<evidence type="ECO:0000313" key="11">
    <source>
        <dbReference type="Proteomes" id="UP000092661"/>
    </source>
</evidence>
<evidence type="ECO:0000256" key="3">
    <source>
        <dbReference type="ARBA" id="ARBA00022692"/>
    </source>
</evidence>
<keyword evidence="2" id="KW-1003">Cell membrane</keyword>
<comment type="subcellular location">
    <subcellularLocation>
        <location evidence="1">Cell membrane</location>
        <topology evidence="1">Multi-pass membrane protein</topology>
    </subcellularLocation>
</comment>
<dbReference type="EMBL" id="AJYB01000014">
    <property type="protein sequence ID" value="EIM07576.1"/>
    <property type="molecule type" value="Genomic_DNA"/>
</dbReference>
<reference evidence="11" key="2">
    <citation type="submission" date="2016-07" db="EMBL/GenBank/DDBJ databases">
        <authorList>
            <person name="See-Too W.S."/>
        </authorList>
    </citation>
    <scope>NUCLEOTIDE SEQUENCE [LARGE SCALE GENOMIC DNA]</scope>
    <source>
        <strain evidence="11">DSM 14505</strain>
    </source>
</reference>
<dbReference type="Pfam" id="PF13396">
    <property type="entry name" value="PLDc_N"/>
    <property type="match status" value="1"/>
</dbReference>
<protein>
    <submittedName>
        <fullName evidence="9">Negative regulator of sigma-Y activity</fullName>
    </submittedName>
</protein>
<dbReference type="EMBL" id="CP016534">
    <property type="protein sequence ID" value="ANU09821.1"/>
    <property type="molecule type" value="Genomic_DNA"/>
</dbReference>
<name>A0A1C7DEX4_9BACL</name>
<keyword evidence="4 6" id="KW-1133">Transmembrane helix</keyword>
<feature type="transmembrane region" description="Helical" evidence="6">
    <location>
        <begin position="7"/>
        <end position="26"/>
    </location>
</feature>
<dbReference type="KEGG" id="pana:BBH88_05665"/>
<proteinExistence type="predicted"/>
<evidence type="ECO:0000259" key="7">
    <source>
        <dbReference type="Pfam" id="PF13396"/>
    </source>
</evidence>
<reference evidence="9 10" key="1">
    <citation type="journal article" date="2012" name="J. Bacteriol.">
        <title>Genome Sequence of the Antarctic Psychrophile Bacterium Planococcus antarcticus DSM 14505.</title>
        <authorList>
            <person name="Margolles A."/>
            <person name="Gueimonde M."/>
            <person name="Sanchez B."/>
        </authorList>
    </citation>
    <scope>NUCLEOTIDE SEQUENCE [LARGE SCALE GENOMIC DNA]</scope>
    <source>
        <strain evidence="9 10">DSM 14505</strain>
    </source>
</reference>
<evidence type="ECO:0000256" key="5">
    <source>
        <dbReference type="ARBA" id="ARBA00023136"/>
    </source>
</evidence>
<dbReference type="OrthoDB" id="3243324at2"/>
<evidence type="ECO:0000256" key="4">
    <source>
        <dbReference type="ARBA" id="ARBA00022989"/>
    </source>
</evidence>
<evidence type="ECO:0000313" key="8">
    <source>
        <dbReference type="EMBL" id="ANU09821.1"/>
    </source>
</evidence>
<organism evidence="9 10">
    <name type="scientific">Planococcus antarcticus DSM 14505</name>
    <dbReference type="NCBI Taxonomy" id="1185653"/>
    <lineage>
        <taxon>Bacteria</taxon>
        <taxon>Bacillati</taxon>
        <taxon>Bacillota</taxon>
        <taxon>Bacilli</taxon>
        <taxon>Bacillales</taxon>
        <taxon>Caryophanaceae</taxon>
        <taxon>Planococcus</taxon>
    </lineage>
</organism>
<feature type="domain" description="Cardiolipin synthase N-terminal" evidence="7">
    <location>
        <begin position="19"/>
        <end position="61"/>
    </location>
</feature>
<dbReference type="Proteomes" id="UP000092661">
    <property type="component" value="Chromosome"/>
</dbReference>
<evidence type="ECO:0000313" key="10">
    <source>
        <dbReference type="Proteomes" id="UP000004725"/>
    </source>
</evidence>
<keyword evidence="5 6" id="KW-0472">Membrane</keyword>
<dbReference type="InterPro" id="IPR027379">
    <property type="entry name" value="CLS_N"/>
</dbReference>
<evidence type="ECO:0000256" key="6">
    <source>
        <dbReference type="SAM" id="Phobius"/>
    </source>
</evidence>
<gene>
    <name evidence="9" type="ORF">A1A1_05182</name>
    <name evidence="8" type="ORF">BBH88_05665</name>
</gene>
<keyword evidence="11" id="KW-1185">Reference proteome</keyword>
<evidence type="ECO:0000313" key="9">
    <source>
        <dbReference type="EMBL" id="EIM07576.1"/>
    </source>
</evidence>